<name>A0A8C0ZYN4_CASCN</name>
<evidence type="ECO:0000256" key="11">
    <source>
        <dbReference type="ARBA" id="ARBA00022845"/>
    </source>
</evidence>
<feature type="domain" description="Glyceraldehyde 3-phosphate dehydrogenase catalytic" evidence="21">
    <location>
        <begin position="1"/>
        <end position="136"/>
    </location>
</feature>
<evidence type="ECO:0000256" key="12">
    <source>
        <dbReference type="ARBA" id="ARBA00023002"/>
    </source>
</evidence>
<evidence type="ECO:0000256" key="19">
    <source>
        <dbReference type="ARBA" id="ARBA00047698"/>
    </source>
</evidence>
<evidence type="ECO:0000256" key="9">
    <source>
        <dbReference type="ARBA" id="ARBA00022703"/>
    </source>
</evidence>
<accession>A0A8C0ZYN4</accession>
<dbReference type="Ensembl" id="ENSCCNT00000038070.1">
    <property type="protein sequence ID" value="ENSCCNP00000030198.1"/>
    <property type="gene ID" value="ENSCCNG00000028922.1"/>
</dbReference>
<proteinExistence type="inferred from homology"/>
<evidence type="ECO:0000256" key="17">
    <source>
        <dbReference type="ARBA" id="ARBA00031890"/>
    </source>
</evidence>
<comment type="subcellular location">
    <subcellularLocation>
        <location evidence="2">Cytoplasm</location>
        <location evidence="2">Cytoskeleton</location>
    </subcellularLocation>
    <subcellularLocation>
        <location evidence="3">Cytoplasm</location>
        <location evidence="3">Cytosol</location>
    </subcellularLocation>
    <subcellularLocation>
        <location evidence="1">Nucleus</location>
    </subcellularLocation>
</comment>
<dbReference type="PANTHER" id="PTHR10836">
    <property type="entry name" value="GLYCERALDEHYDE 3-PHOSPHATE DEHYDROGENASE"/>
    <property type="match status" value="1"/>
</dbReference>
<protein>
    <recommendedName>
        <fullName evidence="6">glyceraldehyde-3-phosphate dehydrogenase (phosphorylating)</fullName>
        <ecNumber evidence="6">1.2.1.12</ecNumber>
    </recommendedName>
    <alternativeName>
        <fullName evidence="17">Peptidyl-cysteine S-nitrosylase GAPDH</fullName>
    </alternativeName>
</protein>
<keyword evidence="7" id="KW-0963">Cytoplasm</keyword>
<dbReference type="PANTHER" id="PTHR10836:SF111">
    <property type="entry name" value="GLYCERALDEHYDE-3-PHOSPHATE DEHYDROGENASE"/>
    <property type="match status" value="1"/>
</dbReference>
<keyword evidence="15" id="KW-0206">Cytoskeleton</keyword>
<evidence type="ECO:0000256" key="14">
    <source>
        <dbReference type="ARBA" id="ARBA00023152"/>
    </source>
</evidence>
<evidence type="ECO:0000256" key="1">
    <source>
        <dbReference type="ARBA" id="ARBA00004123"/>
    </source>
</evidence>
<evidence type="ECO:0000313" key="22">
    <source>
        <dbReference type="Ensembl" id="ENSCCNP00000030198.1"/>
    </source>
</evidence>
<keyword evidence="9" id="KW-0053">Apoptosis</keyword>
<reference evidence="22" key="1">
    <citation type="submission" date="2023-09" db="UniProtKB">
        <authorList>
            <consortium name="Ensembl"/>
        </authorList>
    </citation>
    <scope>IDENTIFICATION</scope>
</reference>
<dbReference type="GO" id="GO:0005829">
    <property type="term" value="C:cytosol"/>
    <property type="evidence" value="ECO:0007669"/>
    <property type="project" value="UniProtKB-SubCell"/>
</dbReference>
<dbReference type="GO" id="GO:0005634">
    <property type="term" value="C:nucleus"/>
    <property type="evidence" value="ECO:0007669"/>
    <property type="project" value="UniProtKB-SubCell"/>
</dbReference>
<keyword evidence="11" id="KW-0810">Translation regulation</keyword>
<dbReference type="GO" id="GO:0004365">
    <property type="term" value="F:glyceraldehyde-3-phosphate dehydrogenase (NAD+) (phosphorylating) activity"/>
    <property type="evidence" value="ECO:0007669"/>
    <property type="project" value="UniProtKB-EC"/>
</dbReference>
<dbReference type="Gene3D" id="3.30.360.10">
    <property type="entry name" value="Dihydrodipicolinate Reductase, domain 2"/>
    <property type="match status" value="1"/>
</dbReference>
<evidence type="ECO:0000256" key="20">
    <source>
        <dbReference type="ARBA" id="ARBA00048005"/>
    </source>
</evidence>
<evidence type="ECO:0000256" key="6">
    <source>
        <dbReference type="ARBA" id="ARBA00013119"/>
    </source>
</evidence>
<evidence type="ECO:0000259" key="21">
    <source>
        <dbReference type="Pfam" id="PF02800"/>
    </source>
</evidence>
<dbReference type="GO" id="GO:0006096">
    <property type="term" value="P:glycolytic process"/>
    <property type="evidence" value="ECO:0007669"/>
    <property type="project" value="UniProtKB-KW"/>
</dbReference>
<dbReference type="GO" id="GO:0006417">
    <property type="term" value="P:regulation of translation"/>
    <property type="evidence" value="ECO:0007669"/>
    <property type="project" value="UniProtKB-KW"/>
</dbReference>
<dbReference type="InterPro" id="IPR020829">
    <property type="entry name" value="GlycerAld_3-P_DH_cat"/>
</dbReference>
<comment type="pathway">
    <text evidence="4">Carbohydrate degradation; glycolysis; pyruvate from D-glyceraldehyde 3-phosphate: step 1/5.</text>
</comment>
<keyword evidence="12" id="KW-0560">Oxidoreductase</keyword>
<comment type="similarity">
    <text evidence="5">Belongs to the glyceraldehyde-3-phosphate dehydrogenase family.</text>
</comment>
<dbReference type="EC" id="1.2.1.12" evidence="6"/>
<evidence type="ECO:0000256" key="10">
    <source>
        <dbReference type="ARBA" id="ARBA00022799"/>
    </source>
</evidence>
<dbReference type="SUPFAM" id="SSF55347">
    <property type="entry name" value="Glyceraldehyde-3-phosphate dehydrogenase-like, C-terminal domain"/>
    <property type="match status" value="1"/>
</dbReference>
<dbReference type="Pfam" id="PF02800">
    <property type="entry name" value="Gp_dh_C"/>
    <property type="match status" value="1"/>
</dbReference>
<evidence type="ECO:0000256" key="7">
    <source>
        <dbReference type="ARBA" id="ARBA00022490"/>
    </source>
</evidence>
<comment type="subunit">
    <text evidence="18">Homotetramer. Interacts with TPPP; the interaction is direct. Interacts (when S-nitrosylated) with SIAH1; leading to nuclear translocation. Interacts with RILPL1/GOSPEL, leading to prevent the interaction between GAPDH and SIAH1 and prevent nuclear translocation. Interacts with CHP1; the interaction increases the binding of CHP1 with microtubules. Associates with microtubules. Interacts with EIF1AD, USP25, PRKCI and WARS1. Interacts with phosphorylated RPL13A; inhibited by oxidatively-modified low-densitity lipoprotein (LDL(ox)). Component of the GAIT complex. Interacts with FKBP6; leading to inhibit GAPDH catalytic activity. Interacts with TRAF2, promoting TRAF2 ubiquitination. Interacts with TRAF3, promoting TRAF3 ubiquitination.</text>
</comment>
<dbReference type="GO" id="GO:0016740">
    <property type="term" value="F:transferase activity"/>
    <property type="evidence" value="ECO:0007669"/>
    <property type="project" value="UniProtKB-KW"/>
</dbReference>
<evidence type="ECO:0000256" key="13">
    <source>
        <dbReference type="ARBA" id="ARBA00023027"/>
    </source>
</evidence>
<comment type="catalytic activity">
    <reaction evidence="20">
        <text>S-nitroso-L-cysteinyl-[GAPDH] + L-cysteinyl-[protein] = L-cysteinyl-[GAPDH] + S-nitroso-L-cysteinyl-[protein]</text>
        <dbReference type="Rhea" id="RHEA:66684"/>
        <dbReference type="Rhea" id="RHEA-COMP:10131"/>
        <dbReference type="Rhea" id="RHEA-COMP:17089"/>
        <dbReference type="Rhea" id="RHEA-COMP:17090"/>
        <dbReference type="Rhea" id="RHEA-COMP:17091"/>
        <dbReference type="ChEBI" id="CHEBI:29950"/>
        <dbReference type="ChEBI" id="CHEBI:149494"/>
    </reaction>
    <physiologicalReaction direction="left-to-right" evidence="20">
        <dbReference type="Rhea" id="RHEA:66685"/>
    </physiologicalReaction>
</comment>
<evidence type="ECO:0000256" key="3">
    <source>
        <dbReference type="ARBA" id="ARBA00004514"/>
    </source>
</evidence>
<evidence type="ECO:0000256" key="18">
    <source>
        <dbReference type="ARBA" id="ARBA00046997"/>
    </source>
</evidence>
<organism evidence="22">
    <name type="scientific">Castor canadensis</name>
    <name type="common">American beaver</name>
    <dbReference type="NCBI Taxonomy" id="51338"/>
    <lineage>
        <taxon>Eukaryota</taxon>
        <taxon>Metazoa</taxon>
        <taxon>Chordata</taxon>
        <taxon>Craniata</taxon>
        <taxon>Vertebrata</taxon>
        <taxon>Euteleostomi</taxon>
        <taxon>Mammalia</taxon>
        <taxon>Eutheria</taxon>
        <taxon>Euarchontoglires</taxon>
        <taxon>Glires</taxon>
        <taxon>Rodentia</taxon>
        <taxon>Castorimorpha</taxon>
        <taxon>Castoridae</taxon>
        <taxon>Castor</taxon>
    </lineage>
</organism>
<dbReference type="GO" id="GO:0006915">
    <property type="term" value="P:apoptotic process"/>
    <property type="evidence" value="ECO:0007669"/>
    <property type="project" value="UniProtKB-KW"/>
</dbReference>
<keyword evidence="16" id="KW-0539">Nucleus</keyword>
<dbReference type="InterPro" id="IPR020831">
    <property type="entry name" value="GlycerAld/Erythrose_P_DH"/>
</dbReference>
<evidence type="ECO:0000256" key="8">
    <source>
        <dbReference type="ARBA" id="ARBA00022679"/>
    </source>
</evidence>
<keyword evidence="10" id="KW-0702">S-nitrosylation</keyword>
<evidence type="ECO:0000256" key="16">
    <source>
        <dbReference type="ARBA" id="ARBA00023242"/>
    </source>
</evidence>
<keyword evidence="8" id="KW-0808">Transferase</keyword>
<dbReference type="AlphaFoldDB" id="A0A8C0ZYN4"/>
<sequence>MTTSHAITATQKTTDSPSVKLLCNGYGANLNIILASTGTAKAVSKVIPELNGKLTGMATPNTSVEGLTCHLRKYQYDDIKKVVKPIILTFQGLLNDILGYTKNQDVSCDFNSNTHSPTFDAEAGITLNYHFIKLISGKDNDITG</sequence>
<keyword evidence="14" id="KW-0324">Glycolysis</keyword>
<keyword evidence="13" id="KW-0520">NAD</keyword>
<comment type="catalytic activity">
    <reaction evidence="19">
        <text>D-glyceraldehyde 3-phosphate + phosphate + NAD(+) = (2R)-3-phospho-glyceroyl phosphate + NADH + H(+)</text>
        <dbReference type="Rhea" id="RHEA:10300"/>
        <dbReference type="ChEBI" id="CHEBI:15378"/>
        <dbReference type="ChEBI" id="CHEBI:43474"/>
        <dbReference type="ChEBI" id="CHEBI:57540"/>
        <dbReference type="ChEBI" id="CHEBI:57604"/>
        <dbReference type="ChEBI" id="CHEBI:57945"/>
        <dbReference type="ChEBI" id="CHEBI:59776"/>
        <dbReference type="EC" id="1.2.1.12"/>
    </reaction>
</comment>
<dbReference type="GO" id="GO:0005856">
    <property type="term" value="C:cytoskeleton"/>
    <property type="evidence" value="ECO:0007669"/>
    <property type="project" value="UniProtKB-SubCell"/>
</dbReference>
<evidence type="ECO:0000256" key="4">
    <source>
        <dbReference type="ARBA" id="ARBA00004869"/>
    </source>
</evidence>
<evidence type="ECO:0000256" key="5">
    <source>
        <dbReference type="ARBA" id="ARBA00007406"/>
    </source>
</evidence>
<evidence type="ECO:0000256" key="2">
    <source>
        <dbReference type="ARBA" id="ARBA00004245"/>
    </source>
</evidence>
<evidence type="ECO:0000256" key="15">
    <source>
        <dbReference type="ARBA" id="ARBA00023212"/>
    </source>
</evidence>